<evidence type="ECO:0000256" key="3">
    <source>
        <dbReference type="ARBA" id="ARBA00022801"/>
    </source>
</evidence>
<feature type="region of interest" description="Disordered" evidence="5">
    <location>
        <begin position="142"/>
        <end position="286"/>
    </location>
</feature>
<dbReference type="InterPro" id="IPR000387">
    <property type="entry name" value="Tyr_Pase_dom"/>
</dbReference>
<evidence type="ECO:0000313" key="9">
    <source>
        <dbReference type="Proteomes" id="UP000041254"/>
    </source>
</evidence>
<feature type="compositionally biased region" description="Polar residues" evidence="5">
    <location>
        <begin position="156"/>
        <end position="165"/>
    </location>
</feature>
<dbReference type="CDD" id="cd14499">
    <property type="entry name" value="CDC14_C"/>
    <property type="match status" value="1"/>
</dbReference>
<dbReference type="InParanoid" id="A0A0G4EA59"/>
<name>A0A0G4EA59_VITBC</name>
<dbReference type="PROSITE" id="PS00383">
    <property type="entry name" value="TYR_PHOSPHATASE_1"/>
    <property type="match status" value="1"/>
</dbReference>
<dbReference type="AlphaFoldDB" id="A0A0G4EA59"/>
<sequence>MQFVAKSVLKSTDKGIARETKTKEHDEAGLFTRGDSLVNEPLVKLKEHYAVEGAERKEILNRVIKPSSFEQEEPPRDPNDPEDAVTNEFAPPPVTAGEYEFLRKVESDKRRSEAKTAREIDMFHQSKLDARREESFLERLERAAQQPNKRKEASFTPKQLLNSNMIIKKKRKVMGQGEGGGGHTGQGSSDAPPPTSGHSADRGKGRSEATAALPSDAAPAVAAGGTDRVCEGQAGGQKGSEAREESSGGATTASIPAHPHQTAAANRHHSWLPSDHKTRPIPSQHRVSDHITIMTERELSQAIEFVPNRLYWVTVGTIPRNTPNTHFFSIDNELFYEPFFADFGPLNLACTYRYCKTVEKKLSEPLLANKRIIHYCSQDPHKRANAAYLIGAFMIIVMKKSADDAYRPFVGVYPPFLPYRDATYGICTYHCTIFDCLKGLEYGIKLGWFDYDTFDLANYEYYERIENGDLNWIIPKKFVAFSGPSATNNDEDGFRTLTPEDYVGIFKKLGVTTVIRLNKKQYDRRRFIESGLNHVDLYFVDGSCPSWDIIRKFLDIVEAEPGAIGVHCKAGLGRTGTLIGAYAIKNYRFPAAYWIGWNRICRPGSVLGPQQHFICDIQNELMQMGMAQRGLRLPIGDPTAPSSPESSPMRKGQGQMSPEERRKAEQGDLGQGDRLVNAKRGSPRHGGGSATSAGGSTAASPTSASSTPSGSPTQTKTQTTSSQGFNRAIFGRRLRDH</sequence>
<evidence type="ECO:0000313" key="8">
    <source>
        <dbReference type="EMBL" id="CEL92107.1"/>
    </source>
</evidence>
<organism evidence="8 9">
    <name type="scientific">Vitrella brassicaformis (strain CCMP3155)</name>
    <dbReference type="NCBI Taxonomy" id="1169540"/>
    <lineage>
        <taxon>Eukaryota</taxon>
        <taxon>Sar</taxon>
        <taxon>Alveolata</taxon>
        <taxon>Colpodellida</taxon>
        <taxon>Vitrellaceae</taxon>
        <taxon>Vitrella</taxon>
    </lineage>
</organism>
<evidence type="ECO:0000256" key="4">
    <source>
        <dbReference type="ARBA" id="ARBA00022912"/>
    </source>
</evidence>
<evidence type="ECO:0000259" key="6">
    <source>
        <dbReference type="PROSITE" id="PS50054"/>
    </source>
</evidence>
<gene>
    <name evidence="8" type="ORF">Vbra_20062</name>
</gene>
<dbReference type="PhylomeDB" id="A0A0G4EA59"/>
<feature type="compositionally biased region" description="Low complexity" evidence="5">
    <location>
        <begin position="209"/>
        <end position="227"/>
    </location>
</feature>
<dbReference type="Gene3D" id="3.90.190.10">
    <property type="entry name" value="Protein tyrosine phosphatase superfamily"/>
    <property type="match status" value="2"/>
</dbReference>
<dbReference type="OrthoDB" id="447424at2759"/>
<reference evidence="8 9" key="1">
    <citation type="submission" date="2014-11" db="EMBL/GenBank/DDBJ databases">
        <authorList>
            <person name="Zhu J."/>
            <person name="Qi W."/>
            <person name="Song R."/>
        </authorList>
    </citation>
    <scope>NUCLEOTIDE SEQUENCE [LARGE SCALE GENOMIC DNA]</scope>
</reference>
<evidence type="ECO:0000256" key="5">
    <source>
        <dbReference type="SAM" id="MobiDB-lite"/>
    </source>
</evidence>
<keyword evidence="4" id="KW-0904">Protein phosphatase</keyword>
<keyword evidence="3" id="KW-0378">Hydrolase</keyword>
<evidence type="ECO:0000256" key="1">
    <source>
        <dbReference type="ARBA" id="ARBA00007315"/>
    </source>
</evidence>
<dbReference type="CDD" id="cd17657">
    <property type="entry name" value="CDC14_N"/>
    <property type="match status" value="1"/>
</dbReference>
<proteinExistence type="inferred from homology"/>
<dbReference type="STRING" id="1169540.A0A0G4EA59"/>
<dbReference type="InterPro" id="IPR050561">
    <property type="entry name" value="PTP"/>
</dbReference>
<dbReference type="Proteomes" id="UP000041254">
    <property type="component" value="Unassembled WGS sequence"/>
</dbReference>
<accession>A0A0G4EA59</accession>
<feature type="domain" description="Tyrosine-protein phosphatase" evidence="6">
    <location>
        <begin position="468"/>
        <end position="626"/>
    </location>
</feature>
<evidence type="ECO:0000259" key="7">
    <source>
        <dbReference type="PROSITE" id="PS50056"/>
    </source>
</evidence>
<feature type="compositionally biased region" description="Gly residues" evidence="5">
    <location>
        <begin position="176"/>
        <end position="185"/>
    </location>
</feature>
<dbReference type="Pfam" id="PF14671">
    <property type="entry name" value="DSPn"/>
    <property type="match status" value="1"/>
</dbReference>
<dbReference type="InterPro" id="IPR016130">
    <property type="entry name" value="Tyr_Pase_AS"/>
</dbReference>
<feature type="region of interest" description="Disordered" evidence="5">
    <location>
        <begin position="632"/>
        <end position="737"/>
    </location>
</feature>
<evidence type="ECO:0000256" key="2">
    <source>
        <dbReference type="ARBA" id="ARBA00013064"/>
    </source>
</evidence>
<dbReference type="EMBL" id="CDMY01000047">
    <property type="protein sequence ID" value="CEL92107.1"/>
    <property type="molecule type" value="Genomic_DNA"/>
</dbReference>
<dbReference type="InterPro" id="IPR029260">
    <property type="entry name" value="DSPn"/>
</dbReference>
<feature type="compositionally biased region" description="Low complexity" evidence="5">
    <location>
        <begin position="690"/>
        <end position="724"/>
    </location>
</feature>
<feature type="domain" description="Tyrosine specific protein phosphatases" evidence="7">
    <location>
        <begin position="551"/>
        <end position="613"/>
    </location>
</feature>
<feature type="region of interest" description="Disordered" evidence="5">
    <location>
        <begin position="61"/>
        <end position="97"/>
    </location>
</feature>
<dbReference type="FunFam" id="3.90.190.10:FF:000006">
    <property type="entry name" value="Dual specificity protein phosphatase CDC14B"/>
    <property type="match status" value="1"/>
</dbReference>
<protein>
    <recommendedName>
        <fullName evidence="2">protein-tyrosine-phosphatase</fullName>
        <ecNumber evidence="2">3.1.3.48</ecNumber>
    </recommendedName>
</protein>
<dbReference type="VEuPathDB" id="CryptoDB:Vbra_20062"/>
<dbReference type="PROSITE" id="PS50056">
    <property type="entry name" value="TYR_PHOSPHATASE_2"/>
    <property type="match status" value="1"/>
</dbReference>
<dbReference type="SUPFAM" id="SSF52799">
    <property type="entry name" value="(Phosphotyrosine protein) phosphatases II"/>
    <property type="match status" value="2"/>
</dbReference>
<dbReference type="InterPro" id="IPR044506">
    <property type="entry name" value="CDC14_C"/>
</dbReference>
<dbReference type="Pfam" id="PF22785">
    <property type="entry name" value="Tc-R-P"/>
    <property type="match status" value="1"/>
</dbReference>
<dbReference type="GO" id="GO:0004725">
    <property type="term" value="F:protein tyrosine phosphatase activity"/>
    <property type="evidence" value="ECO:0007669"/>
    <property type="project" value="UniProtKB-EC"/>
</dbReference>
<dbReference type="PROSITE" id="PS50054">
    <property type="entry name" value="TYR_PHOSPHATASE_DUAL"/>
    <property type="match status" value="1"/>
</dbReference>
<dbReference type="EC" id="3.1.3.48" evidence="2"/>
<dbReference type="PANTHER" id="PTHR23339">
    <property type="entry name" value="TYROSINE SPECIFIC PROTEIN PHOSPHATASE AND DUAL SPECIFICITY PROTEIN PHOSPHATASE"/>
    <property type="match status" value="1"/>
</dbReference>
<dbReference type="InterPro" id="IPR020422">
    <property type="entry name" value="TYR_PHOSPHATASE_DUAL_dom"/>
</dbReference>
<keyword evidence="9" id="KW-1185">Reference proteome</keyword>
<dbReference type="InterPro" id="IPR029021">
    <property type="entry name" value="Prot-tyrosine_phosphatase-like"/>
</dbReference>
<comment type="similarity">
    <text evidence="1">Belongs to the protein-tyrosine phosphatase family. Non-receptor class CDC14 subfamily.</text>
</comment>